<dbReference type="Gene3D" id="1.10.10.60">
    <property type="entry name" value="Homeodomain-like"/>
    <property type="match status" value="1"/>
</dbReference>
<evidence type="ECO:0000313" key="5">
    <source>
        <dbReference type="Proteomes" id="UP000053467"/>
    </source>
</evidence>
<dbReference type="InterPro" id="IPR009057">
    <property type="entry name" value="Homeodomain-like_sf"/>
</dbReference>
<evidence type="ECO:0000256" key="2">
    <source>
        <dbReference type="PROSITE-ProRule" id="PRU00335"/>
    </source>
</evidence>
<dbReference type="PANTHER" id="PTHR43479">
    <property type="entry name" value="ACREF/ENVCD OPERON REPRESSOR-RELATED"/>
    <property type="match status" value="1"/>
</dbReference>
<dbReference type="InterPro" id="IPR001647">
    <property type="entry name" value="HTH_TetR"/>
</dbReference>
<dbReference type="EMBL" id="LGGX01000002">
    <property type="protein sequence ID" value="KUK87866.1"/>
    <property type="molecule type" value="Genomic_DNA"/>
</dbReference>
<accession>A0A117M6Z8</accession>
<feature type="domain" description="HTH tetR-type" evidence="3">
    <location>
        <begin position="1"/>
        <end position="61"/>
    </location>
</feature>
<feature type="DNA-binding region" description="H-T-H motif" evidence="2">
    <location>
        <begin position="24"/>
        <end position="43"/>
    </location>
</feature>
<comment type="caution">
    <text evidence="4">The sequence shown here is derived from an EMBL/GenBank/DDBJ whole genome shotgun (WGS) entry which is preliminary data.</text>
</comment>
<dbReference type="Pfam" id="PF00440">
    <property type="entry name" value="TetR_N"/>
    <property type="match status" value="1"/>
</dbReference>
<evidence type="ECO:0000256" key="1">
    <source>
        <dbReference type="ARBA" id="ARBA00023125"/>
    </source>
</evidence>
<protein>
    <submittedName>
        <fullName evidence="4">Transcriptional regulator</fullName>
    </submittedName>
</protein>
<dbReference type="InterPro" id="IPR050624">
    <property type="entry name" value="HTH-type_Tx_Regulator"/>
</dbReference>
<dbReference type="SUPFAM" id="SSF46689">
    <property type="entry name" value="Homeodomain-like"/>
    <property type="match status" value="1"/>
</dbReference>
<organism evidence="4 5">
    <name type="scientific">candidate division TA06 bacterium 34_109</name>
    <dbReference type="NCBI Taxonomy" id="1635277"/>
    <lineage>
        <taxon>Bacteria</taxon>
        <taxon>Bacteria division TA06</taxon>
    </lineage>
</organism>
<dbReference type="Gene3D" id="1.10.357.10">
    <property type="entry name" value="Tetracycline Repressor, domain 2"/>
    <property type="match status" value="1"/>
</dbReference>
<evidence type="ECO:0000259" key="3">
    <source>
        <dbReference type="PROSITE" id="PS50977"/>
    </source>
</evidence>
<dbReference type="PANTHER" id="PTHR43479:SF11">
    <property type="entry name" value="ACREF_ENVCD OPERON REPRESSOR-RELATED"/>
    <property type="match status" value="1"/>
</dbReference>
<keyword evidence="1 2" id="KW-0238">DNA-binding</keyword>
<dbReference type="GO" id="GO:0003677">
    <property type="term" value="F:DNA binding"/>
    <property type="evidence" value="ECO:0007669"/>
    <property type="project" value="UniProtKB-UniRule"/>
</dbReference>
<sequence length="192" mass="22566">MDKKNKIIEASLELFGKKGYFETDIESIAKKAGVGKGTVYLYFKNKKDLFISTINYSLNNCNEEILNAVERMDTPSLKIEKYIDTFFKIMLENVSKIKFFTMNNVNLNNQIVDFSKNIDKKIVVKRFQILKDIIEEGIEKNLFKDFNSEIMTMMIVGLIHMEISRVMFFDIQIDQKRIKYLKENVIKILSKE</sequence>
<dbReference type="Proteomes" id="UP000053467">
    <property type="component" value="Unassembled WGS sequence"/>
</dbReference>
<dbReference type="SUPFAM" id="SSF48498">
    <property type="entry name" value="Tetracyclin repressor-like, C-terminal domain"/>
    <property type="match status" value="1"/>
</dbReference>
<reference evidence="5" key="1">
    <citation type="journal article" date="2015" name="MBio">
        <title>Genome-Resolved Metagenomic Analysis Reveals Roles for Candidate Phyla and Other Microbial Community Members in Biogeochemical Transformations in Oil Reservoirs.</title>
        <authorList>
            <person name="Hu P."/>
            <person name="Tom L."/>
            <person name="Singh A."/>
            <person name="Thomas B.C."/>
            <person name="Baker B.J."/>
            <person name="Piceno Y.M."/>
            <person name="Andersen G.L."/>
            <person name="Banfield J.F."/>
        </authorList>
    </citation>
    <scope>NUCLEOTIDE SEQUENCE [LARGE SCALE GENOMIC DNA]</scope>
</reference>
<dbReference type="PROSITE" id="PS50977">
    <property type="entry name" value="HTH_TETR_2"/>
    <property type="match status" value="1"/>
</dbReference>
<dbReference type="AlphaFoldDB" id="A0A117M6Z8"/>
<name>A0A117M6Z8_UNCT6</name>
<dbReference type="PRINTS" id="PR00455">
    <property type="entry name" value="HTHTETR"/>
</dbReference>
<proteinExistence type="predicted"/>
<dbReference type="InterPro" id="IPR036271">
    <property type="entry name" value="Tet_transcr_reg_TetR-rel_C_sf"/>
</dbReference>
<gene>
    <name evidence="4" type="ORF">XE03_0385</name>
</gene>
<evidence type="ECO:0000313" key="4">
    <source>
        <dbReference type="EMBL" id="KUK87866.1"/>
    </source>
</evidence>